<name>A0A919JX77_9ACTN</name>
<reference evidence="2" key="1">
    <citation type="submission" date="2021-01" db="EMBL/GenBank/DDBJ databases">
        <title>Whole genome shotgun sequence of Actinoplanes rishiriensis NBRC 108556.</title>
        <authorList>
            <person name="Komaki H."/>
            <person name="Tamura T."/>
        </authorList>
    </citation>
    <scope>NUCLEOTIDE SEQUENCE</scope>
    <source>
        <strain evidence="2">NBRC 108556</strain>
    </source>
</reference>
<feature type="transmembrane region" description="Helical" evidence="1">
    <location>
        <begin position="138"/>
        <end position="163"/>
    </location>
</feature>
<keyword evidence="3" id="KW-1185">Reference proteome</keyword>
<evidence type="ECO:0000313" key="3">
    <source>
        <dbReference type="Proteomes" id="UP000636960"/>
    </source>
</evidence>
<accession>A0A919JX77</accession>
<keyword evidence="1" id="KW-0812">Transmembrane</keyword>
<feature type="transmembrane region" description="Helical" evidence="1">
    <location>
        <begin position="97"/>
        <end position="117"/>
    </location>
</feature>
<proteinExistence type="predicted"/>
<dbReference type="RefSeq" id="WP_203781226.1">
    <property type="nucleotide sequence ID" value="NZ_BOMV01000021.1"/>
</dbReference>
<dbReference type="EMBL" id="BOMV01000021">
    <property type="protein sequence ID" value="GIE94924.1"/>
    <property type="molecule type" value="Genomic_DNA"/>
</dbReference>
<organism evidence="2 3">
    <name type="scientific">Paractinoplanes rishiriensis</name>
    <dbReference type="NCBI Taxonomy" id="1050105"/>
    <lineage>
        <taxon>Bacteria</taxon>
        <taxon>Bacillati</taxon>
        <taxon>Actinomycetota</taxon>
        <taxon>Actinomycetes</taxon>
        <taxon>Micromonosporales</taxon>
        <taxon>Micromonosporaceae</taxon>
        <taxon>Paractinoplanes</taxon>
    </lineage>
</organism>
<protein>
    <submittedName>
        <fullName evidence="2">Uncharacterized protein</fullName>
    </submittedName>
</protein>
<keyword evidence="1" id="KW-1133">Transmembrane helix</keyword>
<comment type="caution">
    <text evidence="2">The sequence shown here is derived from an EMBL/GenBank/DDBJ whole genome shotgun (WGS) entry which is preliminary data.</text>
</comment>
<evidence type="ECO:0000256" key="1">
    <source>
        <dbReference type="SAM" id="Phobius"/>
    </source>
</evidence>
<gene>
    <name evidence="2" type="ORF">Ari01nite_23890</name>
</gene>
<evidence type="ECO:0000313" key="2">
    <source>
        <dbReference type="EMBL" id="GIE94924.1"/>
    </source>
</evidence>
<feature type="transmembrane region" description="Helical" evidence="1">
    <location>
        <begin position="44"/>
        <end position="65"/>
    </location>
</feature>
<keyword evidence="1" id="KW-0472">Membrane</keyword>
<dbReference type="Proteomes" id="UP000636960">
    <property type="component" value="Unassembled WGS sequence"/>
</dbReference>
<dbReference type="AlphaFoldDB" id="A0A919JX77"/>
<sequence>MTNLRERLARAGKGRGAGLLSRAESSLPVRSLLRFQALNGRDRALVLGGQAFTTVIPLLIVVAAVTPTDGPTALADRFHVGGSAAQSIRVLFERPPGATGAFTIAGVVVLLFALLSLTRSLQRIYEDAWQLPGIGVRGTLNGAAAIGLLITSLIVLSLLVGLFRHVPAGGVFASGGCSRAPSSPVRAARC</sequence>